<sequence>MDSNKEALNHHQEARIFKIADLQLPLNCHSNFTLTKNSIAQRPTRLDLIASSSS</sequence>
<proteinExistence type="predicted"/>
<accession>A0A0H3ZV40</accession>
<reference evidence="1" key="1">
    <citation type="journal article" date="2015" name="MBio">
        <title>Eco-Evolutionary Dynamics of Episomes among Ecologically Cohesive Bacterial Populations.</title>
        <authorList>
            <person name="Xue H."/>
            <person name="Cordero O.X."/>
            <person name="Camas F.M."/>
            <person name="Trimble W."/>
            <person name="Meyer F."/>
            <person name="Guglielmini J."/>
            <person name="Rocha E.P."/>
            <person name="Polz M.F."/>
        </authorList>
    </citation>
    <scope>NUCLEOTIDE SEQUENCE</scope>
    <source>
        <strain evidence="1">FF_3</strain>
    </source>
</reference>
<name>A0A0H3ZV40_9VIBR</name>
<dbReference type="AlphaFoldDB" id="A0A0H3ZV40"/>
<organism evidence="1">
    <name type="scientific">Vibrio tasmaniensis</name>
    <dbReference type="NCBI Taxonomy" id="212663"/>
    <lineage>
        <taxon>Bacteria</taxon>
        <taxon>Pseudomonadati</taxon>
        <taxon>Pseudomonadota</taxon>
        <taxon>Gammaproteobacteria</taxon>
        <taxon>Vibrionales</taxon>
        <taxon>Vibrionaceae</taxon>
        <taxon>Vibrio</taxon>
    </lineage>
</organism>
<dbReference type="EMBL" id="KP795534">
    <property type="protein sequence ID" value="AKN37406.1"/>
    <property type="molecule type" value="Genomic_DNA"/>
</dbReference>
<protein>
    <submittedName>
        <fullName evidence="1">Uncharacterized protein</fullName>
    </submittedName>
</protein>
<evidence type="ECO:0000313" key="1">
    <source>
        <dbReference type="EMBL" id="AKN37406.1"/>
    </source>
</evidence>